<accession>A0A9P5TA41</accession>
<dbReference type="SUPFAM" id="SSF55486">
    <property type="entry name" value="Metalloproteases ('zincins'), catalytic domain"/>
    <property type="match status" value="1"/>
</dbReference>
<gene>
    <name evidence="1" type="ORF">DFH94DRAFT_681195</name>
</gene>
<protein>
    <submittedName>
        <fullName evidence="1">Uncharacterized protein</fullName>
    </submittedName>
</protein>
<proteinExistence type="predicted"/>
<keyword evidence="2" id="KW-1185">Reference proteome</keyword>
<evidence type="ECO:0000313" key="1">
    <source>
        <dbReference type="EMBL" id="KAF8481852.1"/>
    </source>
</evidence>
<dbReference type="Gene3D" id="3.40.390.10">
    <property type="entry name" value="Collagenase (Catalytic Domain)"/>
    <property type="match status" value="1"/>
</dbReference>
<dbReference type="OrthoDB" id="3243761at2759"/>
<dbReference type="Proteomes" id="UP000759537">
    <property type="component" value="Unassembled WGS sequence"/>
</dbReference>
<reference evidence="1" key="1">
    <citation type="submission" date="2019-10" db="EMBL/GenBank/DDBJ databases">
        <authorList>
            <consortium name="DOE Joint Genome Institute"/>
            <person name="Kuo A."/>
            <person name="Miyauchi S."/>
            <person name="Kiss E."/>
            <person name="Drula E."/>
            <person name="Kohler A."/>
            <person name="Sanchez-Garcia M."/>
            <person name="Andreopoulos B."/>
            <person name="Barry K.W."/>
            <person name="Bonito G."/>
            <person name="Buee M."/>
            <person name="Carver A."/>
            <person name="Chen C."/>
            <person name="Cichocki N."/>
            <person name="Clum A."/>
            <person name="Culley D."/>
            <person name="Crous P.W."/>
            <person name="Fauchery L."/>
            <person name="Girlanda M."/>
            <person name="Hayes R."/>
            <person name="Keri Z."/>
            <person name="LaButti K."/>
            <person name="Lipzen A."/>
            <person name="Lombard V."/>
            <person name="Magnuson J."/>
            <person name="Maillard F."/>
            <person name="Morin E."/>
            <person name="Murat C."/>
            <person name="Nolan M."/>
            <person name="Ohm R."/>
            <person name="Pangilinan J."/>
            <person name="Pereira M."/>
            <person name="Perotto S."/>
            <person name="Peter M."/>
            <person name="Riley R."/>
            <person name="Sitrit Y."/>
            <person name="Stielow B."/>
            <person name="Szollosi G."/>
            <person name="Zifcakova L."/>
            <person name="Stursova M."/>
            <person name="Spatafora J.W."/>
            <person name="Tedersoo L."/>
            <person name="Vaario L.-M."/>
            <person name="Yamada A."/>
            <person name="Yan M."/>
            <person name="Wang P."/>
            <person name="Xu J."/>
            <person name="Bruns T."/>
            <person name="Baldrian P."/>
            <person name="Vilgalys R."/>
            <person name="Henrissat B."/>
            <person name="Grigoriev I.V."/>
            <person name="Hibbett D."/>
            <person name="Nagy L.G."/>
            <person name="Martin F.M."/>
        </authorList>
    </citation>
    <scope>NUCLEOTIDE SEQUENCE</scope>
    <source>
        <strain evidence="1">Prilba</strain>
    </source>
</reference>
<name>A0A9P5TA41_9AGAM</name>
<evidence type="ECO:0000313" key="2">
    <source>
        <dbReference type="Proteomes" id="UP000759537"/>
    </source>
</evidence>
<sequence>MSTNSDLQQACFDVTDVVAQGKQIEGPTDQNGCLNGQMWTYCFSKTDSGTALQQRKVKHVLDQWENHLNITFNCIGSQDATIRIIFDSSNESWSIMGCNVIPVRLPYPTMNLSGINDTEDISDTEKRVILDEFSHAVGLGNEPQSPIGEPTPEVIAQVQAIEDEIREMGLLPLWYYGPNCCRPPPTPEPFPS</sequence>
<dbReference type="AlphaFoldDB" id="A0A9P5TA41"/>
<organism evidence="1 2">
    <name type="scientific">Russula ochroleuca</name>
    <dbReference type="NCBI Taxonomy" id="152965"/>
    <lineage>
        <taxon>Eukaryota</taxon>
        <taxon>Fungi</taxon>
        <taxon>Dikarya</taxon>
        <taxon>Basidiomycota</taxon>
        <taxon>Agaricomycotina</taxon>
        <taxon>Agaricomycetes</taxon>
        <taxon>Russulales</taxon>
        <taxon>Russulaceae</taxon>
        <taxon>Russula</taxon>
    </lineage>
</organism>
<comment type="caution">
    <text evidence="1">The sequence shown here is derived from an EMBL/GenBank/DDBJ whole genome shotgun (WGS) entry which is preliminary data.</text>
</comment>
<dbReference type="InterPro" id="IPR024079">
    <property type="entry name" value="MetalloPept_cat_dom_sf"/>
</dbReference>
<reference evidence="1" key="2">
    <citation type="journal article" date="2020" name="Nat. Commun.">
        <title>Large-scale genome sequencing of mycorrhizal fungi provides insights into the early evolution of symbiotic traits.</title>
        <authorList>
            <person name="Miyauchi S."/>
            <person name="Kiss E."/>
            <person name="Kuo A."/>
            <person name="Drula E."/>
            <person name="Kohler A."/>
            <person name="Sanchez-Garcia M."/>
            <person name="Morin E."/>
            <person name="Andreopoulos B."/>
            <person name="Barry K.W."/>
            <person name="Bonito G."/>
            <person name="Buee M."/>
            <person name="Carver A."/>
            <person name="Chen C."/>
            <person name="Cichocki N."/>
            <person name="Clum A."/>
            <person name="Culley D."/>
            <person name="Crous P.W."/>
            <person name="Fauchery L."/>
            <person name="Girlanda M."/>
            <person name="Hayes R.D."/>
            <person name="Keri Z."/>
            <person name="LaButti K."/>
            <person name="Lipzen A."/>
            <person name="Lombard V."/>
            <person name="Magnuson J."/>
            <person name="Maillard F."/>
            <person name="Murat C."/>
            <person name="Nolan M."/>
            <person name="Ohm R.A."/>
            <person name="Pangilinan J."/>
            <person name="Pereira M.F."/>
            <person name="Perotto S."/>
            <person name="Peter M."/>
            <person name="Pfister S."/>
            <person name="Riley R."/>
            <person name="Sitrit Y."/>
            <person name="Stielow J.B."/>
            <person name="Szollosi G."/>
            <person name="Zifcakova L."/>
            <person name="Stursova M."/>
            <person name="Spatafora J.W."/>
            <person name="Tedersoo L."/>
            <person name="Vaario L.M."/>
            <person name="Yamada A."/>
            <person name="Yan M."/>
            <person name="Wang P."/>
            <person name="Xu J."/>
            <person name="Bruns T."/>
            <person name="Baldrian P."/>
            <person name="Vilgalys R."/>
            <person name="Dunand C."/>
            <person name="Henrissat B."/>
            <person name="Grigoriev I.V."/>
            <person name="Hibbett D."/>
            <person name="Nagy L.G."/>
            <person name="Martin F.M."/>
        </authorList>
    </citation>
    <scope>NUCLEOTIDE SEQUENCE</scope>
    <source>
        <strain evidence="1">Prilba</strain>
    </source>
</reference>
<dbReference type="EMBL" id="WHVB01000006">
    <property type="protein sequence ID" value="KAF8481852.1"/>
    <property type="molecule type" value="Genomic_DNA"/>
</dbReference>
<dbReference type="GO" id="GO:0008237">
    <property type="term" value="F:metallopeptidase activity"/>
    <property type="evidence" value="ECO:0007669"/>
    <property type="project" value="InterPro"/>
</dbReference>